<dbReference type="RefSeq" id="WP_091731507.1">
    <property type="nucleotide sequence ID" value="NZ_FNQE01000027.1"/>
</dbReference>
<dbReference type="Pfam" id="PF01420">
    <property type="entry name" value="Methylase_S"/>
    <property type="match status" value="1"/>
</dbReference>
<dbReference type="Gene3D" id="3.90.220.20">
    <property type="entry name" value="DNA methylase specificity domains"/>
    <property type="match status" value="2"/>
</dbReference>
<evidence type="ECO:0000256" key="3">
    <source>
        <dbReference type="ARBA" id="ARBA00023125"/>
    </source>
</evidence>
<dbReference type="OrthoDB" id="9811611at2"/>
<keyword evidence="2" id="KW-0680">Restriction system</keyword>
<dbReference type="STRING" id="415015.SAMN05660462_02355"/>
<comment type="similarity">
    <text evidence="1">Belongs to the type-I restriction system S methylase family.</text>
</comment>
<protein>
    <submittedName>
        <fullName evidence="5">Type I restriction enzyme, S subunit</fullName>
    </submittedName>
</protein>
<keyword evidence="3" id="KW-0238">DNA-binding</keyword>
<evidence type="ECO:0000256" key="2">
    <source>
        <dbReference type="ARBA" id="ARBA00022747"/>
    </source>
</evidence>
<evidence type="ECO:0000313" key="5">
    <source>
        <dbReference type="EMBL" id="SDZ24478.1"/>
    </source>
</evidence>
<dbReference type="EMBL" id="FNQE01000027">
    <property type="protein sequence ID" value="SDZ24478.1"/>
    <property type="molecule type" value="Genomic_DNA"/>
</dbReference>
<evidence type="ECO:0000313" key="6">
    <source>
        <dbReference type="Proteomes" id="UP000198625"/>
    </source>
</evidence>
<dbReference type="PANTHER" id="PTHR30408">
    <property type="entry name" value="TYPE-1 RESTRICTION ENZYME ECOKI SPECIFICITY PROTEIN"/>
    <property type="match status" value="1"/>
</dbReference>
<name>A0A1H3RGZ0_9FIRM</name>
<organism evidence="5 6">
    <name type="scientific">Proteiniborus ethanoligenes</name>
    <dbReference type="NCBI Taxonomy" id="415015"/>
    <lineage>
        <taxon>Bacteria</taxon>
        <taxon>Bacillati</taxon>
        <taxon>Bacillota</taxon>
        <taxon>Clostridia</taxon>
        <taxon>Eubacteriales</taxon>
        <taxon>Proteiniborus</taxon>
    </lineage>
</organism>
<dbReference type="PANTHER" id="PTHR30408:SF12">
    <property type="entry name" value="TYPE I RESTRICTION ENZYME MJAVIII SPECIFICITY SUBUNIT"/>
    <property type="match status" value="1"/>
</dbReference>
<proteinExistence type="inferred from homology"/>
<dbReference type="GO" id="GO:0003677">
    <property type="term" value="F:DNA binding"/>
    <property type="evidence" value="ECO:0007669"/>
    <property type="project" value="UniProtKB-KW"/>
</dbReference>
<dbReference type="CDD" id="cd17278">
    <property type="entry name" value="RMtype1_S_LdeBORF1052P-TRD2-CR2"/>
    <property type="match status" value="1"/>
</dbReference>
<feature type="domain" description="Type I restriction modification DNA specificity" evidence="4">
    <location>
        <begin position="7"/>
        <end position="187"/>
    </location>
</feature>
<dbReference type="SUPFAM" id="SSF116734">
    <property type="entry name" value="DNA methylase specificity domain"/>
    <property type="match status" value="2"/>
</dbReference>
<sequence>MYNYDILGKVATIQNGYAFKSSEFTKNGRFPVIKIKNIVGSKIDLTDCEYVDITSDDLNPYIVQHNDILISMTGSRASQPNSAVGKVGRMRLKNQKCYLNQRVGKLVVLDEDKTNKQFLFYVLNRKEINLMLANSASGSANQANISVSNITNLLIPQPAKIIQDKIVDILYPLDCKIESNEDRIITLQEVISKLYFNWFTNFKHPDVTDELTNGVPKGWKCSNVFDNIIEIKKKNLDNNNYPVLSVVKEGEFKASVDVFTKRVYSKSTKNYKVVRRNQVAYNPARANIGSIAILTEFDAGLVSPIYVVFEMKETITPTFFKYYMKQPEFLENIKHHAIGTTRQNLPFEAFKMFNMVVPPMDLQLRFEEIAKPIEQKIAKLKEENAVLAEIRDTLLPKLISGELPVEVGEA</sequence>
<dbReference type="AlphaFoldDB" id="A0A1H3RGZ0"/>
<dbReference type="InterPro" id="IPR044946">
    <property type="entry name" value="Restrct_endonuc_typeI_TRD_sf"/>
</dbReference>
<evidence type="ECO:0000256" key="1">
    <source>
        <dbReference type="ARBA" id="ARBA00010923"/>
    </source>
</evidence>
<accession>A0A1H3RGZ0</accession>
<gene>
    <name evidence="5" type="ORF">SAMN05660462_02355</name>
</gene>
<reference evidence="5 6" key="1">
    <citation type="submission" date="2016-10" db="EMBL/GenBank/DDBJ databases">
        <authorList>
            <person name="de Groot N.N."/>
        </authorList>
    </citation>
    <scope>NUCLEOTIDE SEQUENCE [LARGE SCALE GENOMIC DNA]</scope>
    <source>
        <strain evidence="5 6">DSM 21650</strain>
    </source>
</reference>
<keyword evidence="6" id="KW-1185">Reference proteome</keyword>
<evidence type="ECO:0000259" key="4">
    <source>
        <dbReference type="Pfam" id="PF01420"/>
    </source>
</evidence>
<dbReference type="GO" id="GO:0009307">
    <property type="term" value="P:DNA restriction-modification system"/>
    <property type="evidence" value="ECO:0007669"/>
    <property type="project" value="UniProtKB-KW"/>
</dbReference>
<dbReference type="Proteomes" id="UP000198625">
    <property type="component" value="Unassembled WGS sequence"/>
</dbReference>
<dbReference type="InterPro" id="IPR052021">
    <property type="entry name" value="Type-I_RS_S_subunit"/>
</dbReference>
<dbReference type="InterPro" id="IPR000055">
    <property type="entry name" value="Restrct_endonuc_typeI_TRD"/>
</dbReference>